<reference evidence="2 3" key="1">
    <citation type="submission" date="2018-02" db="EMBL/GenBank/DDBJ databases">
        <title>The genomes of Aspergillus section Nigri reveals drivers in fungal speciation.</title>
        <authorList>
            <consortium name="DOE Joint Genome Institute"/>
            <person name="Vesth T.C."/>
            <person name="Nybo J."/>
            <person name="Theobald S."/>
            <person name="Brandl J."/>
            <person name="Frisvad J.C."/>
            <person name="Nielsen K.F."/>
            <person name="Lyhne E.K."/>
            <person name="Kogle M.E."/>
            <person name="Kuo A."/>
            <person name="Riley R."/>
            <person name="Clum A."/>
            <person name="Nolan M."/>
            <person name="Lipzen A."/>
            <person name="Salamov A."/>
            <person name="Henrissat B."/>
            <person name="Wiebenga A."/>
            <person name="De vries R.P."/>
            <person name="Grigoriev I.V."/>
            <person name="Mortensen U.H."/>
            <person name="Andersen M.R."/>
            <person name="Baker S.E."/>
        </authorList>
    </citation>
    <scope>NUCLEOTIDE SEQUENCE [LARGE SCALE GENOMIC DNA]</scope>
    <source>
        <strain evidence="2 3">CBS 101889</strain>
    </source>
</reference>
<proteinExistence type="predicted"/>
<dbReference type="VEuPathDB" id="FungiDB:BO97DRAFT_474443"/>
<dbReference type="GeneID" id="37204615"/>
<protein>
    <submittedName>
        <fullName evidence="2">Uncharacterized protein</fullName>
    </submittedName>
</protein>
<organism evidence="2 3">
    <name type="scientific">Aspergillus homomorphus (strain CBS 101889)</name>
    <dbReference type="NCBI Taxonomy" id="1450537"/>
    <lineage>
        <taxon>Eukaryota</taxon>
        <taxon>Fungi</taxon>
        <taxon>Dikarya</taxon>
        <taxon>Ascomycota</taxon>
        <taxon>Pezizomycotina</taxon>
        <taxon>Eurotiomycetes</taxon>
        <taxon>Eurotiomycetidae</taxon>
        <taxon>Eurotiales</taxon>
        <taxon>Aspergillaceae</taxon>
        <taxon>Aspergillus</taxon>
        <taxon>Aspergillus subgen. Circumdati</taxon>
    </lineage>
</organism>
<feature type="region of interest" description="Disordered" evidence="1">
    <location>
        <begin position="828"/>
        <end position="852"/>
    </location>
</feature>
<feature type="compositionally biased region" description="Basic and acidic residues" evidence="1">
    <location>
        <begin position="412"/>
        <end position="422"/>
    </location>
</feature>
<dbReference type="OrthoDB" id="3938867at2759"/>
<keyword evidence="3" id="KW-1185">Reference proteome</keyword>
<evidence type="ECO:0000313" key="3">
    <source>
        <dbReference type="Proteomes" id="UP000248961"/>
    </source>
</evidence>
<dbReference type="AlphaFoldDB" id="A0A395IE50"/>
<dbReference type="EMBL" id="KZ824267">
    <property type="protein sequence ID" value="RAL17443.1"/>
    <property type="molecule type" value="Genomic_DNA"/>
</dbReference>
<gene>
    <name evidence="2" type="ORF">BO97DRAFT_474443</name>
</gene>
<feature type="compositionally biased region" description="Polar residues" evidence="1">
    <location>
        <begin position="829"/>
        <end position="842"/>
    </location>
</feature>
<evidence type="ECO:0000256" key="1">
    <source>
        <dbReference type="SAM" id="MobiDB-lite"/>
    </source>
</evidence>
<evidence type="ECO:0000313" key="2">
    <source>
        <dbReference type="EMBL" id="RAL17443.1"/>
    </source>
</evidence>
<name>A0A395IE50_ASPHC</name>
<feature type="region of interest" description="Disordered" evidence="1">
    <location>
        <begin position="390"/>
        <end position="422"/>
    </location>
</feature>
<sequence>MGTRGLMVYRCRGRYFTYHNQYDSYPEGLGQEFVDSIPKDPAEYQAWLEALRHIFSRLVDQFETQCLPVVIQPLEEEDSDPSLAERYEKSYFAVDDEINHPPLQIMPLHWRSTDHEWFYTVDLDKEIFSIDFAVHLHLSKLPHDPNWITYLGKDVHRRRAADKCTPLHMLANPAFKPEVNSASIAAYRLLDVETVTPESFYLPQDISFHRETFLTFICSCMQSDHRAILDGSYLEWEPKDLPFREIAYAFLSLATGNVSLESIQHFDRNHEAEGYFLVRGEGSSDSESLMPRFLCESHYPGVEAGSSPQQTTYWMDSVLVHLVSGLDRVEVEEAAIAEAVEFGLKQGRTSFYAIVFSILDVVLLRVRTTSGKTIVQRSPVMSMFEFNDTNSSFSKGPRSRPSPSTEGNDSTDDSRLEKKISKVEAPSDSETIKSVTALWSKQLGLSPTFITMLRFFDAAVYHDLEGAVSRVLPNETLSAVMEHTDIGTYRIMSNLSAYCRNTSLSEFRLNDKYALIGFDFDNVHYTLKNTRTGKQSIARMRRTSGDGDELVLSPVIGIRNPARRSIIDSIQLCFLGIIDEDAPYTKAIEMPEPICYCLNFYDFNLPSKDDDKLLHLRPHEYTESVWKGWDQYIQKLLWRYLGNDHNALELDKGRFRCLVPPRYREITMRNAKCSGLHCFLRHARDETDEEWELTLRYALRRLSVRETSRNGYASDLIDHNFLPRGRPVVIGFSTRVKLFYYVHHRRDESPAVYPDAGDLGTQAAERCTNPDPGQRLVPLIPDIIDLRDDASRAQFEGWFQRFCGAMGEKTEYDPFSNQQQPLICVPEQQPDTAKSPMTSTEPVGSDVVYDLS</sequence>
<dbReference type="RefSeq" id="XP_025556597.1">
    <property type="nucleotide sequence ID" value="XM_025700326.1"/>
</dbReference>
<accession>A0A395IE50</accession>
<dbReference type="Proteomes" id="UP000248961">
    <property type="component" value="Unassembled WGS sequence"/>
</dbReference>